<feature type="domain" description="Maltokinase N-terminal cap" evidence="5">
    <location>
        <begin position="19"/>
        <end position="116"/>
    </location>
</feature>
<evidence type="ECO:0000256" key="2">
    <source>
        <dbReference type="ARBA" id="ARBA00022741"/>
    </source>
</evidence>
<organism evidence="6 7">
    <name type="scientific">Nesterenkonia xinjiangensis</name>
    <dbReference type="NCBI Taxonomy" id="225327"/>
    <lineage>
        <taxon>Bacteria</taxon>
        <taxon>Bacillati</taxon>
        <taxon>Actinomycetota</taxon>
        <taxon>Actinomycetes</taxon>
        <taxon>Micrococcales</taxon>
        <taxon>Micrococcaceae</taxon>
        <taxon>Nesterenkonia</taxon>
    </lineage>
</organism>
<keyword evidence="3" id="KW-0418">Kinase</keyword>
<evidence type="ECO:0000256" key="1">
    <source>
        <dbReference type="ARBA" id="ARBA00022679"/>
    </source>
</evidence>
<dbReference type="EMBL" id="JACCFY010000001">
    <property type="protein sequence ID" value="NYJ77657.1"/>
    <property type="molecule type" value="Genomic_DNA"/>
</dbReference>
<sequence>MTRVRGEEQPGFLEVMESWLVHQPWFPARRGRRSLTRVGGLRLPTPAGDSDPQLFLEMHIFDVDHVASRRERHRDRVAVPVAVRSRPSALAGKNAFIGRLTAAHGDEVWLYDGARDRAFLAAWLEMARRRQGSRNGRSRGEAYGGFDQWAPFTVQLRRTASESKLRPVTRTMITPEGVAEDARLDQRVVVEFQRRPHAERGVELDTALTLTDAHATSISQVLGIVSCSWEDRAAALADGGEETWITGDLAIIRDATGQAPDGRSLAKRAMTEGKTFKRLARQMGLALGTFHADLAGAFGAHPQTRDQLREMSGNAKAALGEQWEQVREEFDDDERTDMSEVIDVMRSQLREVDEPMMLQRVHGGLGLAHAHQAGGDEERWIFNEDGGMSDHALPLRDVVTMLMSFANLVMEVASEDPAAGKTSEAGPVNLGQWYEDVSEVFLEGYRQSDADVTAIDSVFFRAAMLAEALELFSRWQGQWVFRPSMLLQAES</sequence>
<comment type="caution">
    <text evidence="6">The sequence shown here is derived from an EMBL/GenBank/DDBJ whole genome shotgun (WGS) entry which is preliminary data.</text>
</comment>
<dbReference type="GO" id="GO:0016301">
    <property type="term" value="F:kinase activity"/>
    <property type="evidence" value="ECO:0007669"/>
    <property type="project" value="UniProtKB-KW"/>
</dbReference>
<dbReference type="Proteomes" id="UP000535437">
    <property type="component" value="Unassembled WGS sequence"/>
</dbReference>
<gene>
    <name evidence="6" type="ORF">HNR09_001068</name>
</gene>
<dbReference type="RefSeq" id="WP_179541111.1">
    <property type="nucleotide sequence ID" value="NZ_BAAALL010000002.1"/>
</dbReference>
<protein>
    <recommendedName>
        <fullName evidence="5">Maltokinase N-terminal cap domain-containing protein</fullName>
    </recommendedName>
</protein>
<dbReference type="Pfam" id="PF18085">
    <property type="entry name" value="Mak_N_cap"/>
    <property type="match status" value="1"/>
</dbReference>
<proteinExistence type="predicted"/>
<dbReference type="GO" id="GO:0005524">
    <property type="term" value="F:ATP binding"/>
    <property type="evidence" value="ECO:0007669"/>
    <property type="project" value="UniProtKB-KW"/>
</dbReference>
<evidence type="ECO:0000313" key="6">
    <source>
        <dbReference type="EMBL" id="NYJ77657.1"/>
    </source>
</evidence>
<keyword evidence="1" id="KW-0808">Transferase</keyword>
<evidence type="ECO:0000256" key="3">
    <source>
        <dbReference type="ARBA" id="ARBA00022777"/>
    </source>
</evidence>
<keyword evidence="7" id="KW-1185">Reference proteome</keyword>
<dbReference type="InterPro" id="IPR040999">
    <property type="entry name" value="Mak_N_cap"/>
</dbReference>
<dbReference type="AlphaFoldDB" id="A0A7Z0GKF8"/>
<accession>A0A7Z0GKF8</accession>
<name>A0A7Z0GKF8_9MICC</name>
<evidence type="ECO:0000256" key="4">
    <source>
        <dbReference type="ARBA" id="ARBA00022840"/>
    </source>
</evidence>
<keyword evidence="2" id="KW-0547">Nucleotide-binding</keyword>
<evidence type="ECO:0000259" key="5">
    <source>
        <dbReference type="Pfam" id="PF18085"/>
    </source>
</evidence>
<dbReference type="Gene3D" id="3.90.1200.10">
    <property type="match status" value="1"/>
</dbReference>
<reference evidence="6 7" key="1">
    <citation type="submission" date="2020-07" db="EMBL/GenBank/DDBJ databases">
        <title>Sequencing the genomes of 1000 actinobacteria strains.</title>
        <authorList>
            <person name="Klenk H.-P."/>
        </authorList>
    </citation>
    <scope>NUCLEOTIDE SEQUENCE [LARGE SCALE GENOMIC DNA]</scope>
    <source>
        <strain evidence="6 7">DSM 15475</strain>
    </source>
</reference>
<keyword evidence="4" id="KW-0067">ATP-binding</keyword>
<evidence type="ECO:0000313" key="7">
    <source>
        <dbReference type="Proteomes" id="UP000535437"/>
    </source>
</evidence>